<feature type="region of interest" description="Disordered" evidence="2">
    <location>
        <begin position="1"/>
        <end position="66"/>
    </location>
</feature>
<evidence type="ECO:0000313" key="3">
    <source>
        <dbReference type="EMBL" id="CAF1043353.1"/>
    </source>
</evidence>
<sequence>MDQESQHKSHENELRQEIERLQNEKNNVQQETDKSHNNELKTLKAELDKIKSTMSQSEEHLRQEHEKQRKILTDLLTEDVRSQLPRDNQNFDQWFSSYRQLFETNKNNAHQEAEALKRENEQLHKNMTDIENHLKEIEQTNNAHQEAEALKRENEQLHKNMTDIENHLKEIEQTVQNKEETLFTELKSKDVVLDSMRGENEQLKDEMVRLRNEIQRLQSIHDASSNEVRVLKHQLDERFLIAANSPQDESFELVKQPSPSLSPIVIDIRAEQLNELIRSSKEALENQESITQQLDKHLNDIHSTGQGETSNTNESTVLSSTDQQS</sequence>
<feature type="compositionally biased region" description="Basic and acidic residues" evidence="2">
    <location>
        <begin position="1"/>
        <end position="23"/>
    </location>
</feature>
<feature type="region of interest" description="Disordered" evidence="2">
    <location>
        <begin position="287"/>
        <end position="325"/>
    </location>
</feature>
<reference evidence="3" key="1">
    <citation type="submission" date="2021-02" db="EMBL/GenBank/DDBJ databases">
        <authorList>
            <person name="Nowell W R."/>
        </authorList>
    </citation>
    <scope>NUCLEOTIDE SEQUENCE</scope>
</reference>
<evidence type="ECO:0000256" key="1">
    <source>
        <dbReference type="SAM" id="Coils"/>
    </source>
</evidence>
<gene>
    <name evidence="3" type="ORF">VCS650_LOCUS16993</name>
</gene>
<dbReference type="Proteomes" id="UP000663891">
    <property type="component" value="Unassembled WGS sequence"/>
</dbReference>
<dbReference type="OrthoDB" id="10548810at2759"/>
<feature type="compositionally biased region" description="Polar residues" evidence="2">
    <location>
        <begin position="301"/>
        <end position="325"/>
    </location>
</feature>
<organism evidence="3 4">
    <name type="scientific">Adineta steineri</name>
    <dbReference type="NCBI Taxonomy" id="433720"/>
    <lineage>
        <taxon>Eukaryota</taxon>
        <taxon>Metazoa</taxon>
        <taxon>Spiralia</taxon>
        <taxon>Gnathifera</taxon>
        <taxon>Rotifera</taxon>
        <taxon>Eurotatoria</taxon>
        <taxon>Bdelloidea</taxon>
        <taxon>Adinetida</taxon>
        <taxon>Adinetidae</taxon>
        <taxon>Adineta</taxon>
    </lineage>
</organism>
<comment type="caution">
    <text evidence="3">The sequence shown here is derived from an EMBL/GenBank/DDBJ whole genome shotgun (WGS) entry which is preliminary data.</text>
</comment>
<dbReference type="EMBL" id="CAJNON010000154">
    <property type="protein sequence ID" value="CAF1043353.1"/>
    <property type="molecule type" value="Genomic_DNA"/>
</dbReference>
<accession>A0A814JXF5</accession>
<evidence type="ECO:0000256" key="2">
    <source>
        <dbReference type="SAM" id="MobiDB-lite"/>
    </source>
</evidence>
<feature type="coiled-coil region" evidence="1">
    <location>
        <begin position="99"/>
        <end position="227"/>
    </location>
</feature>
<protein>
    <submittedName>
        <fullName evidence="3">Uncharacterized protein</fullName>
    </submittedName>
</protein>
<keyword evidence="1" id="KW-0175">Coiled coil</keyword>
<dbReference type="AlphaFoldDB" id="A0A814JXF5"/>
<name>A0A814JXF5_9BILA</name>
<evidence type="ECO:0000313" key="4">
    <source>
        <dbReference type="Proteomes" id="UP000663891"/>
    </source>
</evidence>
<feature type="compositionally biased region" description="Basic and acidic residues" evidence="2">
    <location>
        <begin position="31"/>
        <end position="66"/>
    </location>
</feature>
<proteinExistence type="predicted"/>